<dbReference type="AlphaFoldDB" id="A0A4C1WQ99"/>
<dbReference type="Proteomes" id="UP000299102">
    <property type="component" value="Unassembled WGS sequence"/>
</dbReference>
<protein>
    <submittedName>
        <fullName evidence="2">Uncharacterized protein</fullName>
    </submittedName>
</protein>
<evidence type="ECO:0000256" key="1">
    <source>
        <dbReference type="SAM" id="MobiDB-lite"/>
    </source>
</evidence>
<dbReference type="EMBL" id="BGZK01000599">
    <property type="protein sequence ID" value="GBP52267.1"/>
    <property type="molecule type" value="Genomic_DNA"/>
</dbReference>
<comment type="caution">
    <text evidence="2">The sequence shown here is derived from an EMBL/GenBank/DDBJ whole genome shotgun (WGS) entry which is preliminary data.</text>
</comment>
<feature type="compositionally biased region" description="Basic residues" evidence="1">
    <location>
        <begin position="116"/>
        <end position="127"/>
    </location>
</feature>
<keyword evidence="3" id="KW-1185">Reference proteome</keyword>
<evidence type="ECO:0000313" key="3">
    <source>
        <dbReference type="Proteomes" id="UP000299102"/>
    </source>
</evidence>
<name>A0A4C1WQ99_EUMVA</name>
<feature type="compositionally biased region" description="Basic and acidic residues" evidence="1">
    <location>
        <begin position="73"/>
        <end position="104"/>
    </location>
</feature>
<feature type="compositionally biased region" description="Acidic residues" evidence="1">
    <location>
        <begin position="26"/>
        <end position="42"/>
    </location>
</feature>
<sequence length="152" mass="17359">MKCTRACKRCKGEKGINALDIVDNNHDDDENNGCDDDEDDNVEYGISIDQQNAKEPAYRKIIQGIFGSNSDSESDKNTETDEAGVGDKEMDESRDQEKEEKSEQREEEDDYDQKTKNRPCKKGKRMAHSLPDLNQPSTSKTSPPKKRRKRRS</sequence>
<feature type="region of interest" description="Disordered" evidence="1">
    <location>
        <begin position="64"/>
        <end position="152"/>
    </location>
</feature>
<proteinExistence type="predicted"/>
<organism evidence="2 3">
    <name type="scientific">Eumeta variegata</name>
    <name type="common">Bagworm moth</name>
    <name type="synonym">Eumeta japonica</name>
    <dbReference type="NCBI Taxonomy" id="151549"/>
    <lineage>
        <taxon>Eukaryota</taxon>
        <taxon>Metazoa</taxon>
        <taxon>Ecdysozoa</taxon>
        <taxon>Arthropoda</taxon>
        <taxon>Hexapoda</taxon>
        <taxon>Insecta</taxon>
        <taxon>Pterygota</taxon>
        <taxon>Neoptera</taxon>
        <taxon>Endopterygota</taxon>
        <taxon>Lepidoptera</taxon>
        <taxon>Glossata</taxon>
        <taxon>Ditrysia</taxon>
        <taxon>Tineoidea</taxon>
        <taxon>Psychidae</taxon>
        <taxon>Oiketicinae</taxon>
        <taxon>Eumeta</taxon>
    </lineage>
</organism>
<evidence type="ECO:0000313" key="2">
    <source>
        <dbReference type="EMBL" id="GBP52267.1"/>
    </source>
</evidence>
<dbReference type="OrthoDB" id="7492943at2759"/>
<feature type="compositionally biased region" description="Basic residues" evidence="1">
    <location>
        <begin position="143"/>
        <end position="152"/>
    </location>
</feature>
<gene>
    <name evidence="2" type="ORF">EVAR_9178_1</name>
</gene>
<accession>A0A4C1WQ99</accession>
<reference evidence="2 3" key="1">
    <citation type="journal article" date="2019" name="Commun. Biol.">
        <title>The bagworm genome reveals a unique fibroin gene that provides high tensile strength.</title>
        <authorList>
            <person name="Kono N."/>
            <person name="Nakamura H."/>
            <person name="Ohtoshi R."/>
            <person name="Tomita M."/>
            <person name="Numata K."/>
            <person name="Arakawa K."/>
        </authorList>
    </citation>
    <scope>NUCLEOTIDE SEQUENCE [LARGE SCALE GENOMIC DNA]</scope>
</reference>
<feature type="region of interest" description="Disordered" evidence="1">
    <location>
        <begin position="21"/>
        <end position="43"/>
    </location>
</feature>